<dbReference type="SUPFAM" id="SSF47874">
    <property type="entry name" value="Annexin"/>
    <property type="match status" value="1"/>
</dbReference>
<evidence type="ECO:0000256" key="3">
    <source>
        <dbReference type="ARBA" id="ARBA00023216"/>
    </source>
</evidence>
<name>A0A183CGI2_GLOPA</name>
<reference evidence="4" key="1">
    <citation type="submission" date="2013-12" db="EMBL/GenBank/DDBJ databases">
        <authorList>
            <person name="Aslett M."/>
        </authorList>
    </citation>
    <scope>NUCLEOTIDE SEQUENCE [LARGE SCALE GENOMIC DNA]</scope>
    <source>
        <strain evidence="4">Lindley</strain>
    </source>
</reference>
<dbReference type="Proteomes" id="UP000050741">
    <property type="component" value="Unassembled WGS sequence"/>
</dbReference>
<dbReference type="SMART" id="SM00335">
    <property type="entry name" value="ANX"/>
    <property type="match status" value="1"/>
</dbReference>
<dbReference type="InterPro" id="IPR037104">
    <property type="entry name" value="Annexin_sf"/>
</dbReference>
<dbReference type="GO" id="GO:0005509">
    <property type="term" value="F:calcium ion binding"/>
    <property type="evidence" value="ECO:0007669"/>
    <property type="project" value="InterPro"/>
</dbReference>
<dbReference type="GO" id="GO:0005737">
    <property type="term" value="C:cytoplasm"/>
    <property type="evidence" value="ECO:0007669"/>
    <property type="project" value="TreeGrafter"/>
</dbReference>
<comment type="similarity">
    <text evidence="1">Belongs to the annexin family.</text>
</comment>
<evidence type="ECO:0000313" key="4">
    <source>
        <dbReference type="Proteomes" id="UP000050741"/>
    </source>
</evidence>
<sequence length="229" mass="25609">MLYEIRLIVTRSEIDLADIRRAYQEMYGKSLVDSIEDECSGDYKATSSIPKFCARAQHFRGSFGMHMQQAVYCTGHFRARTIVSHRTAVPPPGRYMPPLVCELNPTAKKTVRIDPGPYVNILQLIDKKYPSAERGDVLVFLNGISGLCRRVQGVRGVHQALDGAHSAQHTVRGGAAKNHHHCSGILNDRGSNLKTQRFQPFETREIGKTKVLGNVARILNRGQLKRTLT</sequence>
<protein>
    <submittedName>
        <fullName evidence="5">40S ribosomal protein S15</fullName>
    </submittedName>
</protein>
<proteinExistence type="inferred from homology"/>
<accession>A0A183CGI2</accession>
<keyword evidence="2" id="KW-0677">Repeat</keyword>
<dbReference type="AlphaFoldDB" id="A0A183CGI2"/>
<dbReference type="GO" id="GO:0005544">
    <property type="term" value="F:calcium-dependent phospholipid binding"/>
    <property type="evidence" value="ECO:0007669"/>
    <property type="project" value="InterPro"/>
</dbReference>
<evidence type="ECO:0000256" key="2">
    <source>
        <dbReference type="ARBA" id="ARBA00022737"/>
    </source>
</evidence>
<dbReference type="PANTHER" id="PTHR10502">
    <property type="entry name" value="ANNEXIN"/>
    <property type="match status" value="1"/>
</dbReference>
<dbReference type="GO" id="GO:0012506">
    <property type="term" value="C:vesicle membrane"/>
    <property type="evidence" value="ECO:0007669"/>
    <property type="project" value="TreeGrafter"/>
</dbReference>
<dbReference type="WBParaSite" id="GPLIN_001198700">
    <property type="protein sequence ID" value="GPLIN_001198700"/>
    <property type="gene ID" value="GPLIN_001198700"/>
</dbReference>
<dbReference type="InterPro" id="IPR018502">
    <property type="entry name" value="Annexin_repeat"/>
</dbReference>
<dbReference type="PANTHER" id="PTHR10502:SF102">
    <property type="entry name" value="ANNEXIN B11"/>
    <property type="match status" value="1"/>
</dbReference>
<keyword evidence="4" id="KW-1185">Reference proteome</keyword>
<evidence type="ECO:0000313" key="5">
    <source>
        <dbReference type="WBParaSite" id="GPLIN_001198700"/>
    </source>
</evidence>
<reference evidence="5" key="3">
    <citation type="submission" date="2016-06" db="UniProtKB">
        <authorList>
            <consortium name="WormBaseParasite"/>
        </authorList>
    </citation>
    <scope>IDENTIFICATION</scope>
</reference>
<dbReference type="GO" id="GO:0001786">
    <property type="term" value="F:phosphatidylserine binding"/>
    <property type="evidence" value="ECO:0007669"/>
    <property type="project" value="TreeGrafter"/>
</dbReference>
<evidence type="ECO:0000256" key="1">
    <source>
        <dbReference type="ARBA" id="ARBA00007831"/>
    </source>
</evidence>
<keyword evidence="3" id="KW-0041">Annexin</keyword>
<dbReference type="Pfam" id="PF00191">
    <property type="entry name" value="Annexin"/>
    <property type="match status" value="1"/>
</dbReference>
<reference evidence="4" key="2">
    <citation type="submission" date="2014-05" db="EMBL/GenBank/DDBJ databases">
        <title>The genome and life-stage specific transcriptomes of Globodera pallida elucidate key aspects of plant parasitism by a cyst nematode.</title>
        <authorList>
            <person name="Cotton J.A."/>
            <person name="Lilley C.J."/>
            <person name="Jones L.M."/>
            <person name="Kikuchi T."/>
            <person name="Reid A.J."/>
            <person name="Thorpe P."/>
            <person name="Tsai I.J."/>
            <person name="Beasley H."/>
            <person name="Blok V."/>
            <person name="Cock P.J.A."/>
            <person name="Van den Akker S.E."/>
            <person name="Holroyd N."/>
            <person name="Hunt M."/>
            <person name="Mantelin S."/>
            <person name="Naghra H."/>
            <person name="Pain A."/>
            <person name="Palomares-Rius J.E."/>
            <person name="Zarowiecki M."/>
            <person name="Berriman M."/>
            <person name="Jones J.T."/>
            <person name="Urwin P.E."/>
        </authorList>
    </citation>
    <scope>NUCLEOTIDE SEQUENCE [LARGE SCALE GENOMIC DNA]</scope>
    <source>
        <strain evidence="4">Lindley</strain>
    </source>
</reference>
<dbReference type="PROSITE" id="PS51897">
    <property type="entry name" value="ANNEXIN_2"/>
    <property type="match status" value="1"/>
</dbReference>
<dbReference type="GO" id="GO:0005634">
    <property type="term" value="C:nucleus"/>
    <property type="evidence" value="ECO:0007669"/>
    <property type="project" value="TreeGrafter"/>
</dbReference>
<organism evidence="4 5">
    <name type="scientific">Globodera pallida</name>
    <name type="common">Potato cyst nematode worm</name>
    <name type="synonym">Heterodera pallida</name>
    <dbReference type="NCBI Taxonomy" id="36090"/>
    <lineage>
        <taxon>Eukaryota</taxon>
        <taxon>Metazoa</taxon>
        <taxon>Ecdysozoa</taxon>
        <taxon>Nematoda</taxon>
        <taxon>Chromadorea</taxon>
        <taxon>Rhabditida</taxon>
        <taxon>Tylenchina</taxon>
        <taxon>Tylenchomorpha</taxon>
        <taxon>Tylenchoidea</taxon>
        <taxon>Heteroderidae</taxon>
        <taxon>Heteroderinae</taxon>
        <taxon>Globodera</taxon>
    </lineage>
</organism>
<dbReference type="GO" id="GO:0005886">
    <property type="term" value="C:plasma membrane"/>
    <property type="evidence" value="ECO:0007669"/>
    <property type="project" value="TreeGrafter"/>
</dbReference>
<dbReference type="Gene3D" id="1.10.220.10">
    <property type="entry name" value="Annexin"/>
    <property type="match status" value="1"/>
</dbReference>